<feature type="transmembrane region" description="Helical" evidence="7">
    <location>
        <begin position="998"/>
        <end position="1024"/>
    </location>
</feature>
<dbReference type="PANTHER" id="PTHR32063">
    <property type="match status" value="1"/>
</dbReference>
<feature type="transmembrane region" description="Helical" evidence="7">
    <location>
        <begin position="344"/>
        <end position="375"/>
    </location>
</feature>
<evidence type="ECO:0000256" key="6">
    <source>
        <dbReference type="ARBA" id="ARBA00023136"/>
    </source>
</evidence>
<dbReference type="Gene3D" id="3.30.2090.10">
    <property type="entry name" value="Multidrug efflux transporter AcrB TolC docking domain, DN and DC subdomains"/>
    <property type="match status" value="2"/>
</dbReference>
<reference evidence="8 9" key="1">
    <citation type="submission" date="2020-08" db="EMBL/GenBank/DDBJ databases">
        <title>Genomic Encyclopedia of Type Strains, Phase IV (KMG-IV): sequencing the most valuable type-strain genomes for metagenomic binning, comparative biology and taxonomic classification.</title>
        <authorList>
            <person name="Goeker M."/>
        </authorList>
    </citation>
    <scope>NUCLEOTIDE SEQUENCE [LARGE SCALE GENOMIC DNA]</scope>
    <source>
        <strain evidence="8 9">DSM 23562</strain>
    </source>
</reference>
<evidence type="ECO:0000256" key="4">
    <source>
        <dbReference type="ARBA" id="ARBA00022692"/>
    </source>
</evidence>
<dbReference type="EMBL" id="JACHGW010000013">
    <property type="protein sequence ID" value="MBB6054073.1"/>
    <property type="molecule type" value="Genomic_DNA"/>
</dbReference>
<gene>
    <name evidence="8" type="ORF">HNQ39_005920</name>
</gene>
<organism evidence="8 9">
    <name type="scientific">Armatimonas rosea</name>
    <dbReference type="NCBI Taxonomy" id="685828"/>
    <lineage>
        <taxon>Bacteria</taxon>
        <taxon>Bacillati</taxon>
        <taxon>Armatimonadota</taxon>
        <taxon>Armatimonadia</taxon>
        <taxon>Armatimonadales</taxon>
        <taxon>Armatimonadaceae</taxon>
        <taxon>Armatimonas</taxon>
    </lineage>
</organism>
<evidence type="ECO:0000256" key="7">
    <source>
        <dbReference type="SAM" id="Phobius"/>
    </source>
</evidence>
<dbReference type="InterPro" id="IPR001036">
    <property type="entry name" value="Acrflvin-R"/>
</dbReference>
<accession>A0A7W9SY51</accession>
<keyword evidence="9" id="KW-1185">Reference proteome</keyword>
<dbReference type="Gene3D" id="3.30.70.1430">
    <property type="entry name" value="Multidrug efflux transporter AcrB pore domain"/>
    <property type="match status" value="2"/>
</dbReference>
<feature type="transmembrane region" description="Helical" evidence="7">
    <location>
        <begin position="529"/>
        <end position="549"/>
    </location>
</feature>
<feature type="transmembrane region" description="Helical" evidence="7">
    <location>
        <begin position="965"/>
        <end position="986"/>
    </location>
</feature>
<feature type="transmembrane region" description="Helical" evidence="7">
    <location>
        <begin position="12"/>
        <end position="32"/>
    </location>
</feature>
<keyword evidence="5 7" id="KW-1133">Transmembrane helix</keyword>
<keyword evidence="4 7" id="KW-0812">Transmembrane</keyword>
<dbReference type="SUPFAM" id="SSF82693">
    <property type="entry name" value="Multidrug efflux transporter AcrB pore domain, PN1, PN2, PC1 and PC2 subdomains"/>
    <property type="match status" value="2"/>
</dbReference>
<dbReference type="GO" id="GO:0042910">
    <property type="term" value="F:xenobiotic transmembrane transporter activity"/>
    <property type="evidence" value="ECO:0007669"/>
    <property type="project" value="TreeGrafter"/>
</dbReference>
<feature type="transmembrane region" description="Helical" evidence="7">
    <location>
        <begin position="869"/>
        <end position="888"/>
    </location>
</feature>
<keyword evidence="3" id="KW-1003">Cell membrane</keyword>
<proteinExistence type="predicted"/>
<dbReference type="GO" id="GO:0005886">
    <property type="term" value="C:plasma membrane"/>
    <property type="evidence" value="ECO:0007669"/>
    <property type="project" value="UniProtKB-SubCell"/>
</dbReference>
<evidence type="ECO:0000313" key="9">
    <source>
        <dbReference type="Proteomes" id="UP000520814"/>
    </source>
</evidence>
<dbReference type="PANTHER" id="PTHR32063:SF24">
    <property type="entry name" value="CATION EFFLUX SYSTEM (ACRB_ACRD_ACRF FAMILY)"/>
    <property type="match status" value="1"/>
</dbReference>
<evidence type="ECO:0000256" key="2">
    <source>
        <dbReference type="ARBA" id="ARBA00022448"/>
    </source>
</evidence>
<dbReference type="Gene3D" id="3.30.70.1440">
    <property type="entry name" value="Multidrug efflux transporter AcrB pore domain"/>
    <property type="match status" value="1"/>
</dbReference>
<keyword evidence="6 7" id="KW-0472">Membrane</keyword>
<dbReference type="Gene3D" id="3.30.70.1320">
    <property type="entry name" value="Multidrug efflux transporter AcrB pore domain like"/>
    <property type="match status" value="1"/>
</dbReference>
<dbReference type="SUPFAM" id="SSF82714">
    <property type="entry name" value="Multidrug efflux transporter AcrB TolC docking domain, DN and DC subdomains"/>
    <property type="match status" value="2"/>
</dbReference>
<name>A0A7W9SY51_ARMRO</name>
<dbReference type="RefSeq" id="WP_184204154.1">
    <property type="nucleotide sequence ID" value="NZ_JACHGW010000013.1"/>
</dbReference>
<protein>
    <submittedName>
        <fullName evidence="8">Cobalt-zinc-cadmium resistance protein CzcA</fullName>
    </submittedName>
</protein>
<dbReference type="InterPro" id="IPR004763">
    <property type="entry name" value="CusA-like"/>
</dbReference>
<feature type="transmembrane region" description="Helical" evidence="7">
    <location>
        <begin position="476"/>
        <end position="499"/>
    </location>
</feature>
<evidence type="ECO:0000256" key="1">
    <source>
        <dbReference type="ARBA" id="ARBA00004651"/>
    </source>
</evidence>
<comment type="caution">
    <text evidence="8">The sequence shown here is derived from an EMBL/GenBank/DDBJ whole genome shotgun (WGS) entry which is preliminary data.</text>
</comment>
<dbReference type="PRINTS" id="PR00702">
    <property type="entry name" value="ACRIFLAVINRP"/>
</dbReference>
<feature type="transmembrane region" description="Helical" evidence="7">
    <location>
        <begin position="444"/>
        <end position="464"/>
    </location>
</feature>
<dbReference type="AlphaFoldDB" id="A0A7W9SY51"/>
<feature type="transmembrane region" description="Helical" evidence="7">
    <location>
        <begin position="925"/>
        <end position="945"/>
    </location>
</feature>
<dbReference type="Proteomes" id="UP000520814">
    <property type="component" value="Unassembled WGS sequence"/>
</dbReference>
<feature type="transmembrane region" description="Helical" evidence="7">
    <location>
        <begin position="894"/>
        <end position="913"/>
    </location>
</feature>
<dbReference type="SUPFAM" id="SSF82866">
    <property type="entry name" value="Multidrug efflux transporter AcrB transmembrane domain"/>
    <property type="match status" value="2"/>
</dbReference>
<dbReference type="InterPro" id="IPR027463">
    <property type="entry name" value="AcrB_DN_DC_subdom"/>
</dbReference>
<dbReference type="NCBIfam" id="TIGR00914">
    <property type="entry name" value="2A0601"/>
    <property type="match status" value="1"/>
</dbReference>
<comment type="subcellular location">
    <subcellularLocation>
        <location evidence="1">Cell membrane</location>
        <topology evidence="1">Multi-pass membrane protein</topology>
    </subcellularLocation>
</comment>
<dbReference type="Pfam" id="PF00873">
    <property type="entry name" value="ACR_tran"/>
    <property type="match status" value="1"/>
</dbReference>
<evidence type="ECO:0000256" key="5">
    <source>
        <dbReference type="ARBA" id="ARBA00022989"/>
    </source>
</evidence>
<evidence type="ECO:0000256" key="3">
    <source>
        <dbReference type="ARBA" id="ARBA00022475"/>
    </source>
</evidence>
<keyword evidence="2" id="KW-0813">Transport</keyword>
<dbReference type="GO" id="GO:0008324">
    <property type="term" value="F:monoatomic cation transmembrane transporter activity"/>
    <property type="evidence" value="ECO:0007669"/>
    <property type="project" value="InterPro"/>
</dbReference>
<evidence type="ECO:0000313" key="8">
    <source>
        <dbReference type="EMBL" id="MBB6054073.1"/>
    </source>
</evidence>
<sequence length="1032" mass="111991">MIEAILRFAIRQRLFIVMLGFLLLGIGGYNALQLPIDAVPDITTKQVVINATATGLGPEEIERQLTFPLEVALAGTPKLKETRSISQFGLSQVTVVFDDDTDLYFARQLVAERLTVAQGELPPGATAEMGPVSTGLGELSHIKLENPNLSLRERRALMDWVVRPQLLTVPGLAEVNPWGGTVRQWQVKVDPQKLLAYGLTLRDLTEALEKNNQNASGSYLAQGASQAMIRSVGMLTGPEDIKHVVVAAKDGIPITVGMLATVEEGDAIRQGAFSEDGIGEQSYCVALLLIGENGRIVMQGVGAKLKQIEKTLPAGSKLVGFLNRDVLINRTLETATKNLTEGGLLVIVVLFAFLLQLRAGLIVSSVIPLAMLFAIIGMRHWGISANLMSLGALDFGLIVDGAVIIVENTVRQLAERRHHLHRDLTEDERQHVLYEAALEVLKPSLFGIFIIIATYLPILTLQGVEGKMFRPMGLTVILALLGALLLSLTWVPALCAYFLKVKEEKPNRVLEVIERFYAKLLQGAVRARMLTAGLALGFVVGCFALFPLLGSTFIPELDEGAAAISGFYAPGTSLEEVVDRSQRLETALRTSFPDEVKKVVTRIGRPEVATDPMLIHQTDTLIELWPKAHWKRARTKEELVRKLSELTDKSPGFEASYTQPVKMRMDEMVQGQGLRAELGIKLFGTDNKVLAEVAAKMATIVEKVRGAADVSVEATEGMPQLQIELDRAAIARWGVSVSDINAVIETALASKTVTSITDGSQRVEVNVRLEKPFRDDTQKIGRLLVPTSAGSQVPLGSLAKIGYVNGPIQISRENGQRRVVVMSNVRGRDLGGFTEEVQQRLQKEIHLPTGYRMEFGGTYEQLQSGRARLMVVVPLTFLAVFVMLFMTLGSLKQAALVFTGIPFAITGGILALLARQMPFSISAGIGFIALAGIAVLNGLVMITFINQLRQEGRSVAEAVHQGALARLRPVLMTASVASIGFIPMALATGSGAEVQKPLATVVIGGLITSTLLTLVVLPTLYAWFEQGKKETL</sequence>
<dbReference type="Gene3D" id="1.20.1640.10">
    <property type="entry name" value="Multidrug efflux transporter AcrB transmembrane domain"/>
    <property type="match status" value="2"/>
</dbReference>